<evidence type="ECO:0000313" key="5">
    <source>
        <dbReference type="EMBL" id="QGM46762.1"/>
    </source>
</evidence>
<dbReference type="SMART" id="SM00248">
    <property type="entry name" value="ANK"/>
    <property type="match status" value="3"/>
</dbReference>
<reference evidence="5 6" key="1">
    <citation type="submission" date="2019-11" db="EMBL/GenBank/DDBJ databases">
        <title>The genome sequence of Methylocystis heyeri.</title>
        <authorList>
            <person name="Oshkin I.Y."/>
            <person name="Miroshnikov K."/>
            <person name="Dedysh S.N."/>
        </authorList>
    </citation>
    <scope>NUCLEOTIDE SEQUENCE [LARGE SCALE GENOMIC DNA]</scope>
    <source>
        <strain evidence="5 6">H2</strain>
    </source>
</reference>
<dbReference type="AlphaFoldDB" id="A0A6B8KGK5"/>
<protein>
    <recommendedName>
        <fullName evidence="4">Rhodanese domain-containing protein</fullName>
    </recommendedName>
</protein>
<dbReference type="SMART" id="SM00450">
    <property type="entry name" value="RHOD"/>
    <property type="match status" value="1"/>
</dbReference>
<name>A0A6B8KGK5_9HYPH</name>
<keyword evidence="2 3" id="KW-0040">ANK repeat</keyword>
<dbReference type="Pfam" id="PF12796">
    <property type="entry name" value="Ank_2"/>
    <property type="match status" value="1"/>
</dbReference>
<dbReference type="PANTHER" id="PTHR24166">
    <property type="entry name" value="ROLLING PEBBLES, ISOFORM B"/>
    <property type="match status" value="1"/>
</dbReference>
<keyword evidence="6" id="KW-1185">Reference proteome</keyword>
<gene>
    <name evidence="5" type="ORF">H2LOC_014260</name>
</gene>
<dbReference type="CDD" id="cd00158">
    <property type="entry name" value="RHOD"/>
    <property type="match status" value="1"/>
</dbReference>
<dbReference type="Gene3D" id="3.40.250.10">
    <property type="entry name" value="Rhodanese-like domain"/>
    <property type="match status" value="1"/>
</dbReference>
<dbReference type="KEGG" id="mhey:H2LOC_014260"/>
<organism evidence="5 6">
    <name type="scientific">Methylocystis heyeri</name>
    <dbReference type="NCBI Taxonomy" id="391905"/>
    <lineage>
        <taxon>Bacteria</taxon>
        <taxon>Pseudomonadati</taxon>
        <taxon>Pseudomonadota</taxon>
        <taxon>Alphaproteobacteria</taxon>
        <taxon>Hyphomicrobiales</taxon>
        <taxon>Methylocystaceae</taxon>
        <taxon>Methylocystis</taxon>
    </lineage>
</organism>
<evidence type="ECO:0000259" key="4">
    <source>
        <dbReference type="PROSITE" id="PS50206"/>
    </source>
</evidence>
<dbReference type="PROSITE" id="PS50088">
    <property type="entry name" value="ANK_REPEAT"/>
    <property type="match status" value="2"/>
</dbReference>
<dbReference type="PROSITE" id="PS50297">
    <property type="entry name" value="ANK_REP_REGION"/>
    <property type="match status" value="2"/>
</dbReference>
<dbReference type="Pfam" id="PF00581">
    <property type="entry name" value="Rhodanese"/>
    <property type="match status" value="1"/>
</dbReference>
<feature type="domain" description="Rhodanese" evidence="4">
    <location>
        <begin position="20"/>
        <end position="104"/>
    </location>
</feature>
<proteinExistence type="predicted"/>
<dbReference type="PANTHER" id="PTHR24166:SF48">
    <property type="entry name" value="PROTEIN VAPYRIN"/>
    <property type="match status" value="1"/>
</dbReference>
<evidence type="ECO:0000256" key="2">
    <source>
        <dbReference type="ARBA" id="ARBA00023043"/>
    </source>
</evidence>
<dbReference type="EMBL" id="CP046052">
    <property type="protein sequence ID" value="QGM46762.1"/>
    <property type="molecule type" value="Genomic_DNA"/>
</dbReference>
<dbReference type="InterPro" id="IPR002110">
    <property type="entry name" value="Ankyrin_rpt"/>
</dbReference>
<evidence type="ECO:0000313" key="6">
    <source>
        <dbReference type="Proteomes" id="UP000309061"/>
    </source>
</evidence>
<keyword evidence="1" id="KW-0677">Repeat</keyword>
<sequence>MTRAQSYRSIGVAEARVIIGRGDALVLDIRDADSFRRGHIDGAEHAGAEDIARYLSVTPKDRPILVCCYSGESSRACARTFADSGFSNLFSLEGGYAAWEAALRPAPPAPFAPSERLRAFLAEHGFDAGDVNAPDKSRATPLMLAARLAPPELVSELLQAGADICAVNADGNQALWLACVGEAVENIRLLAEAGIEVQHVNFSGATPLMFAASSGRARAVAALLAVGADPTLETDLGLSALDMASTRECLDLMRAAARRNKAN</sequence>
<dbReference type="PROSITE" id="PS50206">
    <property type="entry name" value="RHODANESE_3"/>
    <property type="match status" value="1"/>
</dbReference>
<feature type="repeat" description="ANK" evidence="3">
    <location>
        <begin position="137"/>
        <end position="169"/>
    </location>
</feature>
<dbReference type="OrthoDB" id="9812708at2"/>
<dbReference type="RefSeq" id="WP_136497652.1">
    <property type="nucleotide sequence ID" value="NZ_CP046052.1"/>
</dbReference>
<accession>A0A6B8KGK5</accession>
<dbReference type="InterPro" id="IPR036873">
    <property type="entry name" value="Rhodanese-like_dom_sf"/>
</dbReference>
<dbReference type="InterPro" id="IPR036770">
    <property type="entry name" value="Ankyrin_rpt-contain_sf"/>
</dbReference>
<evidence type="ECO:0000256" key="1">
    <source>
        <dbReference type="ARBA" id="ARBA00022737"/>
    </source>
</evidence>
<evidence type="ECO:0000256" key="3">
    <source>
        <dbReference type="PROSITE-ProRule" id="PRU00023"/>
    </source>
</evidence>
<feature type="repeat" description="ANK" evidence="3">
    <location>
        <begin position="203"/>
        <end position="235"/>
    </location>
</feature>
<dbReference type="SUPFAM" id="SSF48403">
    <property type="entry name" value="Ankyrin repeat"/>
    <property type="match status" value="1"/>
</dbReference>
<dbReference type="Gene3D" id="1.25.40.20">
    <property type="entry name" value="Ankyrin repeat-containing domain"/>
    <property type="match status" value="1"/>
</dbReference>
<dbReference type="SUPFAM" id="SSF52821">
    <property type="entry name" value="Rhodanese/Cell cycle control phosphatase"/>
    <property type="match status" value="1"/>
</dbReference>
<dbReference type="InterPro" id="IPR001763">
    <property type="entry name" value="Rhodanese-like_dom"/>
</dbReference>
<dbReference type="InterPro" id="IPR050889">
    <property type="entry name" value="Dendritic_Spine_Reg/Scaffold"/>
</dbReference>
<dbReference type="Proteomes" id="UP000309061">
    <property type="component" value="Chromosome"/>
</dbReference>